<keyword evidence="9" id="KW-0233">DNA recombination</keyword>
<dbReference type="PROSITE" id="PS50994">
    <property type="entry name" value="INTEGRASE"/>
    <property type="match status" value="1"/>
</dbReference>
<dbReference type="AlphaFoldDB" id="A0A812VQJ8"/>
<evidence type="ECO:0000256" key="10">
    <source>
        <dbReference type="SAM" id="Phobius"/>
    </source>
</evidence>
<dbReference type="InterPro" id="IPR039537">
    <property type="entry name" value="Retrotran_Ty1/copia-like"/>
</dbReference>
<keyword evidence="2" id="KW-0479">Metal-binding</keyword>
<keyword evidence="8" id="KW-0808">Transferase</keyword>
<dbReference type="Proteomes" id="UP000649617">
    <property type="component" value="Unassembled WGS sequence"/>
</dbReference>
<keyword evidence="10" id="KW-1133">Transmembrane helix</keyword>
<evidence type="ECO:0000256" key="6">
    <source>
        <dbReference type="ARBA" id="ARBA00022908"/>
    </source>
</evidence>
<evidence type="ECO:0000256" key="4">
    <source>
        <dbReference type="ARBA" id="ARBA00022801"/>
    </source>
</evidence>
<dbReference type="Gene3D" id="3.30.420.10">
    <property type="entry name" value="Ribonuclease H-like superfamily/Ribonuclease H"/>
    <property type="match status" value="1"/>
</dbReference>
<keyword evidence="8" id="KW-0239">DNA-directed DNA polymerase</keyword>
<keyword evidence="3" id="KW-0255">Endonuclease</keyword>
<dbReference type="InterPro" id="IPR001584">
    <property type="entry name" value="Integrase_cat-core"/>
</dbReference>
<dbReference type="GO" id="GO:0004519">
    <property type="term" value="F:endonuclease activity"/>
    <property type="evidence" value="ECO:0007669"/>
    <property type="project" value="UniProtKB-KW"/>
</dbReference>
<dbReference type="PANTHER" id="PTHR42648:SF11">
    <property type="entry name" value="TRANSPOSON TY4-P GAG-POL POLYPROTEIN"/>
    <property type="match status" value="1"/>
</dbReference>
<name>A0A812VQJ8_SYMPI</name>
<reference evidence="12" key="1">
    <citation type="submission" date="2021-02" db="EMBL/GenBank/DDBJ databases">
        <authorList>
            <person name="Dougan E. K."/>
            <person name="Rhodes N."/>
            <person name="Thang M."/>
            <person name="Chan C."/>
        </authorList>
    </citation>
    <scope>NUCLEOTIDE SEQUENCE</scope>
</reference>
<dbReference type="SUPFAM" id="SSF53098">
    <property type="entry name" value="Ribonuclease H-like"/>
    <property type="match status" value="1"/>
</dbReference>
<keyword evidence="1" id="KW-0540">Nuclease</keyword>
<dbReference type="GO" id="GO:0003887">
    <property type="term" value="F:DNA-directed DNA polymerase activity"/>
    <property type="evidence" value="ECO:0007669"/>
    <property type="project" value="UniProtKB-KW"/>
</dbReference>
<dbReference type="InterPro" id="IPR036397">
    <property type="entry name" value="RNaseH_sf"/>
</dbReference>
<sequence length="979" mass="108601">MPEGSDPAAMVSAKQVLSFLAEASEVDATEPQHASGWDQAAYETSLAELAKKCHSGLYDVSCSQCKEGRGAMRPHRKLHPDDVKDAALSLDLTGPHAPSTEGFRYALVGVYTLGSGKSLLYTMGLRRKTAQEAAEATVQILARLYSLGAAQLVRIHSDGGGEFSGSRFQQMTSKLGVWQTMSAPYCPQANGRAERYVQKLKLGTISLLLHARYPVRFWYLAMREYAYRQRHMTLHGSIPADAPTMGNAVLFRPEKTEDFQPRTMKARFVCHDDRVSNGALVLVVRDGREVLVKTYCPRLNNEPRPRWKIHTNPDSGQTVWVSSNGQIGWEAPPDGGVLTFEERMLGPSLDEEPELMAEGGLQGLASAVDFRDFNHGFLLPPEIGAAPGPVAHAATAKASVMGSDSRYVGLSVEEEQEIEDSERLAAILAEKQLTVESVTTSVLTSGSEMAQKKWIGSVEAELGNMETKSVWRECHKSKVREALGLGATEYIPPPLPMKLVLTRKPLLEGGDVTLDAEVSEQIPKGTSKEDLSGMSAQTLAELTELASFKAKCRIVACGNFEEEPGKDLSSQNVDADTLRYLVHEWASNRDWAGFAFDISAAFLNSWLQKGHKISMWPPGVLVKLGYFDPDTLLVPDKSLYGLKRAPRDWETERGSKLDDKILKAKATDTHGDLMLRAHPDIPGLWSVVAISDGRLLGYTTMFVDDGLCIGNSEAMMRVLEYVLEVWNATVQGIMGWNVASKVQRGSMLIRKVDEFVFLGPRITLDDQGLQLDQHRWLAQELHRRGYAQLRGSPSLPNLDDAPQTPAERTEAYAQQVKECQSNIGSLMWAAMRTRPDIQTVVSMLACLTVICPVYVLGKLKCVWKYVRKTMWLGLRFVGSTDTDALRLKENLDQLPGRRHVIDMFCDNASAVTLITNPTFNRVTWRTRHFALRASWIRDQIATQPITIKHEPGETLVADALTKVLARARLEFMRTMLMLQ</sequence>
<evidence type="ECO:0000256" key="5">
    <source>
        <dbReference type="ARBA" id="ARBA00022842"/>
    </source>
</evidence>
<dbReference type="OrthoDB" id="424428at2759"/>
<protein>
    <submittedName>
        <fullName evidence="12">RE1 protein</fullName>
    </submittedName>
</protein>
<accession>A0A812VQJ8</accession>
<keyword evidence="7" id="KW-0695">RNA-directed DNA polymerase</keyword>
<evidence type="ECO:0000256" key="9">
    <source>
        <dbReference type="ARBA" id="ARBA00023172"/>
    </source>
</evidence>
<comment type="caution">
    <text evidence="12">The sequence shown here is derived from an EMBL/GenBank/DDBJ whole genome shotgun (WGS) entry which is preliminary data.</text>
</comment>
<evidence type="ECO:0000256" key="1">
    <source>
        <dbReference type="ARBA" id="ARBA00022722"/>
    </source>
</evidence>
<dbReference type="GO" id="GO:0003676">
    <property type="term" value="F:nucleic acid binding"/>
    <property type="evidence" value="ECO:0007669"/>
    <property type="project" value="InterPro"/>
</dbReference>
<evidence type="ECO:0000256" key="7">
    <source>
        <dbReference type="ARBA" id="ARBA00022918"/>
    </source>
</evidence>
<evidence type="ECO:0000256" key="3">
    <source>
        <dbReference type="ARBA" id="ARBA00022759"/>
    </source>
</evidence>
<evidence type="ECO:0000259" key="11">
    <source>
        <dbReference type="PROSITE" id="PS50994"/>
    </source>
</evidence>
<organism evidence="12 13">
    <name type="scientific">Symbiodinium pilosum</name>
    <name type="common">Dinoflagellate</name>
    <dbReference type="NCBI Taxonomy" id="2952"/>
    <lineage>
        <taxon>Eukaryota</taxon>
        <taxon>Sar</taxon>
        <taxon>Alveolata</taxon>
        <taxon>Dinophyceae</taxon>
        <taxon>Suessiales</taxon>
        <taxon>Symbiodiniaceae</taxon>
        <taxon>Symbiodinium</taxon>
    </lineage>
</organism>
<dbReference type="PANTHER" id="PTHR42648">
    <property type="entry name" value="TRANSPOSASE, PUTATIVE-RELATED"/>
    <property type="match status" value="1"/>
</dbReference>
<dbReference type="GO" id="GO:0046872">
    <property type="term" value="F:metal ion binding"/>
    <property type="evidence" value="ECO:0007669"/>
    <property type="project" value="UniProtKB-KW"/>
</dbReference>
<keyword evidence="4" id="KW-0378">Hydrolase</keyword>
<keyword evidence="10" id="KW-0472">Membrane</keyword>
<keyword evidence="13" id="KW-1185">Reference proteome</keyword>
<dbReference type="EMBL" id="CAJNIZ010043005">
    <property type="protein sequence ID" value="CAE7646758.1"/>
    <property type="molecule type" value="Genomic_DNA"/>
</dbReference>
<gene>
    <name evidence="12" type="primary">RE1</name>
    <name evidence="12" type="ORF">SPIL2461_LOCUS17201</name>
</gene>
<feature type="domain" description="Integrase catalytic" evidence="11">
    <location>
        <begin position="76"/>
        <end position="247"/>
    </location>
</feature>
<keyword evidence="5" id="KW-0460">Magnesium</keyword>
<dbReference type="GO" id="GO:0015074">
    <property type="term" value="P:DNA integration"/>
    <property type="evidence" value="ECO:0007669"/>
    <property type="project" value="UniProtKB-KW"/>
</dbReference>
<proteinExistence type="predicted"/>
<evidence type="ECO:0000256" key="8">
    <source>
        <dbReference type="ARBA" id="ARBA00022932"/>
    </source>
</evidence>
<evidence type="ECO:0000313" key="12">
    <source>
        <dbReference type="EMBL" id="CAE7646758.1"/>
    </source>
</evidence>
<evidence type="ECO:0000256" key="2">
    <source>
        <dbReference type="ARBA" id="ARBA00022723"/>
    </source>
</evidence>
<dbReference type="GO" id="GO:0016787">
    <property type="term" value="F:hydrolase activity"/>
    <property type="evidence" value="ECO:0007669"/>
    <property type="project" value="UniProtKB-KW"/>
</dbReference>
<dbReference type="GO" id="GO:0003964">
    <property type="term" value="F:RNA-directed DNA polymerase activity"/>
    <property type="evidence" value="ECO:0007669"/>
    <property type="project" value="UniProtKB-KW"/>
</dbReference>
<feature type="transmembrane region" description="Helical" evidence="10">
    <location>
        <begin position="840"/>
        <end position="857"/>
    </location>
</feature>
<keyword evidence="8" id="KW-0548">Nucleotidyltransferase</keyword>
<evidence type="ECO:0000313" key="13">
    <source>
        <dbReference type="Proteomes" id="UP000649617"/>
    </source>
</evidence>
<keyword evidence="10" id="KW-0812">Transmembrane</keyword>
<dbReference type="InterPro" id="IPR012337">
    <property type="entry name" value="RNaseH-like_sf"/>
</dbReference>
<dbReference type="CDD" id="cd09272">
    <property type="entry name" value="RNase_HI_RT_Ty1"/>
    <property type="match status" value="1"/>
</dbReference>
<keyword evidence="6" id="KW-0229">DNA integration</keyword>
<dbReference type="GO" id="GO:0006310">
    <property type="term" value="P:DNA recombination"/>
    <property type="evidence" value="ECO:0007669"/>
    <property type="project" value="UniProtKB-KW"/>
</dbReference>